<evidence type="ECO:0000256" key="1">
    <source>
        <dbReference type="SAM" id="MobiDB-lite"/>
    </source>
</evidence>
<evidence type="ECO:0000313" key="4">
    <source>
        <dbReference type="Proteomes" id="UP001589698"/>
    </source>
</evidence>
<evidence type="ECO:0000313" key="3">
    <source>
        <dbReference type="EMBL" id="MFC0224825.1"/>
    </source>
</evidence>
<feature type="compositionally biased region" description="Basic and acidic residues" evidence="1">
    <location>
        <begin position="204"/>
        <end position="223"/>
    </location>
</feature>
<keyword evidence="4" id="KW-1185">Reference proteome</keyword>
<feature type="region of interest" description="Disordered" evidence="1">
    <location>
        <begin position="180"/>
        <end position="223"/>
    </location>
</feature>
<dbReference type="InterPro" id="IPR019051">
    <property type="entry name" value="Trp_biosyn_TM_oprn/chp"/>
</dbReference>
<dbReference type="Pfam" id="PF09534">
    <property type="entry name" value="Trp_oprn_chp"/>
    <property type="match status" value="1"/>
</dbReference>
<dbReference type="Proteomes" id="UP001589698">
    <property type="component" value="Unassembled WGS sequence"/>
</dbReference>
<dbReference type="EMBL" id="JBHLXH010000003">
    <property type="protein sequence ID" value="MFC0224825.1"/>
    <property type="molecule type" value="Genomic_DNA"/>
</dbReference>
<feature type="compositionally biased region" description="Gly residues" evidence="1">
    <location>
        <begin position="183"/>
        <end position="200"/>
    </location>
</feature>
<organism evidence="3 4">
    <name type="scientific">Nocardioides zeicaulis</name>
    <dbReference type="NCBI Taxonomy" id="1776857"/>
    <lineage>
        <taxon>Bacteria</taxon>
        <taxon>Bacillati</taxon>
        <taxon>Actinomycetota</taxon>
        <taxon>Actinomycetes</taxon>
        <taxon>Propionibacteriales</taxon>
        <taxon>Nocardioidaceae</taxon>
        <taxon>Nocardioides</taxon>
    </lineage>
</organism>
<keyword evidence="2" id="KW-1133">Transmembrane helix</keyword>
<gene>
    <name evidence="3" type="ORF">ACFFJG_20215</name>
</gene>
<protein>
    <submittedName>
        <fullName evidence="3">Trp biosynthesis-associated membrane protein</fullName>
    </submittedName>
</protein>
<keyword evidence="2" id="KW-0472">Membrane</keyword>
<proteinExistence type="predicted"/>
<feature type="transmembrane region" description="Helical" evidence="2">
    <location>
        <begin position="68"/>
        <end position="86"/>
    </location>
</feature>
<name>A0ABV6E741_9ACTN</name>
<sequence length="223" mass="21954">MAEQETPAPRRPRSTFGPVVLLGLVAAGTAATAANKPWASGSSGRIDTAQGEEMNAMLSLDGVRDSPLAGALALVVLACWGVLLVTRGRFRRAVAVLGLVAALGTVVVTAEGARSVPDKLSGALMDASGRDTAAVSLTGWYAAALVGAVVSVLATAAAARFVGSWPEMGARYDSPAGASAAGGSAGGAAAGAGAGAGEAGSGEVPRENIDIWKALDEGRDPTA</sequence>
<comment type="caution">
    <text evidence="3">The sequence shown here is derived from an EMBL/GenBank/DDBJ whole genome shotgun (WGS) entry which is preliminary data.</text>
</comment>
<dbReference type="RefSeq" id="WP_378520601.1">
    <property type="nucleotide sequence ID" value="NZ_CBCSDI010000001.1"/>
</dbReference>
<reference evidence="3 4" key="1">
    <citation type="submission" date="2024-09" db="EMBL/GenBank/DDBJ databases">
        <authorList>
            <person name="Sun Q."/>
            <person name="Mori K."/>
        </authorList>
    </citation>
    <scope>NUCLEOTIDE SEQUENCE [LARGE SCALE GENOMIC DNA]</scope>
    <source>
        <strain evidence="3 4">CCM 8654</strain>
    </source>
</reference>
<feature type="transmembrane region" description="Helical" evidence="2">
    <location>
        <begin position="93"/>
        <end position="110"/>
    </location>
</feature>
<evidence type="ECO:0000256" key="2">
    <source>
        <dbReference type="SAM" id="Phobius"/>
    </source>
</evidence>
<feature type="transmembrane region" description="Helical" evidence="2">
    <location>
        <begin position="140"/>
        <end position="162"/>
    </location>
</feature>
<keyword evidence="2" id="KW-0812">Transmembrane</keyword>
<accession>A0ABV6E741</accession>